<dbReference type="AlphaFoldDB" id="A0A2T0R4V5"/>
<organism evidence="2 3">
    <name type="scientific">Kineococcus rhizosphaerae</name>
    <dbReference type="NCBI Taxonomy" id="559628"/>
    <lineage>
        <taxon>Bacteria</taxon>
        <taxon>Bacillati</taxon>
        <taxon>Actinomycetota</taxon>
        <taxon>Actinomycetes</taxon>
        <taxon>Kineosporiales</taxon>
        <taxon>Kineosporiaceae</taxon>
        <taxon>Kineococcus</taxon>
    </lineage>
</organism>
<keyword evidence="1" id="KW-0812">Transmembrane</keyword>
<evidence type="ECO:0000313" key="3">
    <source>
        <dbReference type="Proteomes" id="UP000238083"/>
    </source>
</evidence>
<dbReference type="EMBL" id="PVZF01000004">
    <property type="protein sequence ID" value="PRY15800.1"/>
    <property type="molecule type" value="Genomic_DNA"/>
</dbReference>
<sequence>MSSQPVGRTDRRSGPYVEGVFSPWGNLVLIAVTVGLMAFWVRDARRRQRRGEKGWTAAHKLGIAAMVLLVLSQALLLI</sequence>
<keyword evidence="3" id="KW-1185">Reference proteome</keyword>
<protein>
    <submittedName>
        <fullName evidence="2">Uncharacterized protein</fullName>
    </submittedName>
</protein>
<keyword evidence="1" id="KW-0472">Membrane</keyword>
<keyword evidence="1" id="KW-1133">Transmembrane helix</keyword>
<evidence type="ECO:0000313" key="2">
    <source>
        <dbReference type="EMBL" id="PRY15800.1"/>
    </source>
</evidence>
<evidence type="ECO:0000256" key="1">
    <source>
        <dbReference type="SAM" id="Phobius"/>
    </source>
</evidence>
<name>A0A2T0R4V5_9ACTN</name>
<feature type="transmembrane region" description="Helical" evidence="1">
    <location>
        <begin position="20"/>
        <end position="41"/>
    </location>
</feature>
<comment type="caution">
    <text evidence="2">The sequence shown here is derived from an EMBL/GenBank/DDBJ whole genome shotgun (WGS) entry which is preliminary data.</text>
</comment>
<gene>
    <name evidence="2" type="ORF">CLV37_1049</name>
</gene>
<accession>A0A2T0R4V5</accession>
<dbReference type="Proteomes" id="UP000238083">
    <property type="component" value="Unassembled WGS sequence"/>
</dbReference>
<proteinExistence type="predicted"/>
<reference evidence="2 3" key="1">
    <citation type="submission" date="2018-03" db="EMBL/GenBank/DDBJ databases">
        <title>Genomic Encyclopedia of Archaeal and Bacterial Type Strains, Phase II (KMG-II): from individual species to whole genera.</title>
        <authorList>
            <person name="Goeker M."/>
        </authorList>
    </citation>
    <scope>NUCLEOTIDE SEQUENCE [LARGE SCALE GENOMIC DNA]</scope>
    <source>
        <strain evidence="2 3">DSM 19711</strain>
    </source>
</reference>
<feature type="transmembrane region" description="Helical" evidence="1">
    <location>
        <begin position="61"/>
        <end position="77"/>
    </location>
</feature>